<protein>
    <recommendedName>
        <fullName evidence="2">Aspartate/ornithine carbamoyltransferase Asp/Orn-binding domain-containing protein</fullName>
    </recommendedName>
</protein>
<keyword evidence="1" id="KW-0808">Transferase</keyword>
<evidence type="ECO:0000313" key="4">
    <source>
        <dbReference type="Proteomes" id="UP000027222"/>
    </source>
</evidence>
<evidence type="ECO:0000259" key="2">
    <source>
        <dbReference type="Pfam" id="PF00185"/>
    </source>
</evidence>
<evidence type="ECO:0000313" key="3">
    <source>
        <dbReference type="EMBL" id="KDR72941.1"/>
    </source>
</evidence>
<proteinExistence type="predicted"/>
<dbReference type="GO" id="GO:0006520">
    <property type="term" value="P:amino acid metabolic process"/>
    <property type="evidence" value="ECO:0007669"/>
    <property type="project" value="InterPro"/>
</dbReference>
<sequence>MKRCRGQVVQVTADTSLVVKGETLSDIRTLACYGIRHPQVGSAQEAAKYSPIPIIDAGDGTLSRPSNVVSAARRAGISVTICESESLDEVIADTDVLYVTKVQKERFANETDWLQVKDAYRVDHAVLSRAREDMIVMHPLPRVNEIDPVVDYDSRRAVYLR</sequence>
<dbReference type="Pfam" id="PF00185">
    <property type="entry name" value="OTCace"/>
    <property type="match status" value="1"/>
</dbReference>
<dbReference type="GO" id="GO:0016597">
    <property type="term" value="F:amino acid binding"/>
    <property type="evidence" value="ECO:0007669"/>
    <property type="project" value="InterPro"/>
</dbReference>
<organism evidence="3 4">
    <name type="scientific">Galerina marginata (strain CBS 339.88)</name>
    <dbReference type="NCBI Taxonomy" id="685588"/>
    <lineage>
        <taxon>Eukaryota</taxon>
        <taxon>Fungi</taxon>
        <taxon>Dikarya</taxon>
        <taxon>Basidiomycota</taxon>
        <taxon>Agaricomycotina</taxon>
        <taxon>Agaricomycetes</taxon>
        <taxon>Agaricomycetidae</taxon>
        <taxon>Agaricales</taxon>
        <taxon>Agaricineae</taxon>
        <taxon>Strophariaceae</taxon>
        <taxon>Galerina</taxon>
    </lineage>
</organism>
<dbReference type="STRING" id="685588.A0A067SQ09"/>
<dbReference type="GO" id="GO:0016743">
    <property type="term" value="F:carboxyl- or carbamoyltransferase activity"/>
    <property type="evidence" value="ECO:0007669"/>
    <property type="project" value="InterPro"/>
</dbReference>
<dbReference type="InterPro" id="IPR036901">
    <property type="entry name" value="Asp/Orn_carbamoylTrfase_sf"/>
</dbReference>
<feature type="domain" description="Aspartate/ornithine carbamoyltransferase Asp/Orn-binding" evidence="2">
    <location>
        <begin position="72"/>
        <end position="159"/>
    </location>
</feature>
<dbReference type="Proteomes" id="UP000027222">
    <property type="component" value="Unassembled WGS sequence"/>
</dbReference>
<name>A0A067SQ09_GALM3</name>
<keyword evidence="4" id="KW-1185">Reference proteome</keyword>
<dbReference type="HOGENOM" id="CLU_1643809_0_0_1"/>
<dbReference type="OrthoDB" id="2916371at2759"/>
<dbReference type="PANTHER" id="PTHR45753">
    <property type="entry name" value="ORNITHINE CARBAMOYLTRANSFERASE, MITOCHONDRIAL"/>
    <property type="match status" value="1"/>
</dbReference>
<dbReference type="PANTHER" id="PTHR45753:SF6">
    <property type="entry name" value="ASPARTATE CARBAMOYLTRANSFERASE"/>
    <property type="match status" value="1"/>
</dbReference>
<dbReference type="AlphaFoldDB" id="A0A067SQ09"/>
<dbReference type="Gene3D" id="3.40.50.1370">
    <property type="entry name" value="Aspartate/ornithine carbamoyltransferase"/>
    <property type="match status" value="2"/>
</dbReference>
<evidence type="ECO:0000256" key="1">
    <source>
        <dbReference type="ARBA" id="ARBA00022679"/>
    </source>
</evidence>
<reference evidence="4" key="1">
    <citation type="journal article" date="2014" name="Proc. Natl. Acad. Sci. U.S.A.">
        <title>Extensive sampling of basidiomycete genomes demonstrates inadequacy of the white-rot/brown-rot paradigm for wood decay fungi.</title>
        <authorList>
            <person name="Riley R."/>
            <person name="Salamov A.A."/>
            <person name="Brown D.W."/>
            <person name="Nagy L.G."/>
            <person name="Floudas D."/>
            <person name="Held B.W."/>
            <person name="Levasseur A."/>
            <person name="Lombard V."/>
            <person name="Morin E."/>
            <person name="Otillar R."/>
            <person name="Lindquist E.A."/>
            <person name="Sun H."/>
            <person name="LaButti K.M."/>
            <person name="Schmutz J."/>
            <person name="Jabbour D."/>
            <person name="Luo H."/>
            <person name="Baker S.E."/>
            <person name="Pisabarro A.G."/>
            <person name="Walton J.D."/>
            <person name="Blanchette R.A."/>
            <person name="Henrissat B."/>
            <person name="Martin F."/>
            <person name="Cullen D."/>
            <person name="Hibbett D.S."/>
            <person name="Grigoriev I.V."/>
        </authorList>
    </citation>
    <scope>NUCLEOTIDE SEQUENCE [LARGE SCALE GENOMIC DNA]</scope>
    <source>
        <strain evidence="4">CBS 339.88</strain>
    </source>
</reference>
<dbReference type="SUPFAM" id="SSF53671">
    <property type="entry name" value="Aspartate/ornithine carbamoyltransferase"/>
    <property type="match status" value="1"/>
</dbReference>
<dbReference type="InterPro" id="IPR006131">
    <property type="entry name" value="Asp_carbamoyltransf_Asp/Orn-bd"/>
</dbReference>
<gene>
    <name evidence="3" type="ORF">GALMADRAFT_252298</name>
</gene>
<accession>A0A067SQ09</accession>
<dbReference type="EMBL" id="KL142387">
    <property type="protein sequence ID" value="KDR72941.1"/>
    <property type="molecule type" value="Genomic_DNA"/>
</dbReference>